<gene>
    <name evidence="1" type="ORF">OWV82_018738</name>
</gene>
<keyword evidence="2" id="KW-1185">Reference proteome</keyword>
<proteinExistence type="predicted"/>
<organism evidence="1 2">
    <name type="scientific">Melia azedarach</name>
    <name type="common">Chinaberry tree</name>
    <dbReference type="NCBI Taxonomy" id="155640"/>
    <lineage>
        <taxon>Eukaryota</taxon>
        <taxon>Viridiplantae</taxon>
        <taxon>Streptophyta</taxon>
        <taxon>Embryophyta</taxon>
        <taxon>Tracheophyta</taxon>
        <taxon>Spermatophyta</taxon>
        <taxon>Magnoliopsida</taxon>
        <taxon>eudicotyledons</taxon>
        <taxon>Gunneridae</taxon>
        <taxon>Pentapetalae</taxon>
        <taxon>rosids</taxon>
        <taxon>malvids</taxon>
        <taxon>Sapindales</taxon>
        <taxon>Meliaceae</taxon>
        <taxon>Melia</taxon>
    </lineage>
</organism>
<dbReference type="EMBL" id="CM051403">
    <property type="protein sequence ID" value="KAJ4708860.1"/>
    <property type="molecule type" value="Genomic_DNA"/>
</dbReference>
<evidence type="ECO:0000313" key="1">
    <source>
        <dbReference type="EMBL" id="KAJ4708860.1"/>
    </source>
</evidence>
<comment type="caution">
    <text evidence="1">The sequence shown here is derived from an EMBL/GenBank/DDBJ whole genome shotgun (WGS) entry which is preliminary data.</text>
</comment>
<sequence>MLQLRPLTIFLFLSLISYSGDASPDDVVRSSCSHASYPTICLRTLSSYKGPAKTPSDLAQAAVQVSLSRARKLSDYLAQLSSTLNKGKGRERTALTDCVEQISDSVDDLSKTLAELKHLRGDTFQFQMSNAETWTSAALTNEDTCLDGFEGVDSKVKTDVKKKITNVARVTSNALYMIKRLDESRDKPRRLKP</sequence>
<protein>
    <submittedName>
        <fullName evidence="1">21 kDa protein-like</fullName>
    </submittedName>
</protein>
<dbReference type="Proteomes" id="UP001164539">
    <property type="component" value="Chromosome 10"/>
</dbReference>
<accession>A0ACC1XBS8</accession>
<name>A0ACC1XBS8_MELAZ</name>
<evidence type="ECO:0000313" key="2">
    <source>
        <dbReference type="Proteomes" id="UP001164539"/>
    </source>
</evidence>
<reference evidence="1 2" key="1">
    <citation type="journal article" date="2023" name="Science">
        <title>Complex scaffold remodeling in plant triterpene biosynthesis.</title>
        <authorList>
            <person name="De La Pena R."/>
            <person name="Hodgson H."/>
            <person name="Liu J.C."/>
            <person name="Stephenson M.J."/>
            <person name="Martin A.C."/>
            <person name="Owen C."/>
            <person name="Harkess A."/>
            <person name="Leebens-Mack J."/>
            <person name="Jimenez L.E."/>
            <person name="Osbourn A."/>
            <person name="Sattely E.S."/>
        </authorList>
    </citation>
    <scope>NUCLEOTIDE SEQUENCE [LARGE SCALE GENOMIC DNA]</scope>
    <source>
        <strain evidence="2">cv. JPN11</strain>
        <tissue evidence="1">Leaf</tissue>
    </source>
</reference>